<reference evidence="3" key="1">
    <citation type="submission" date="2025-08" db="UniProtKB">
        <authorList>
            <consortium name="RefSeq"/>
        </authorList>
    </citation>
    <scope>IDENTIFICATION</scope>
    <source>
        <tissue evidence="3">Whole sample</tissue>
    </source>
</reference>
<sequence length="218" mass="24105">MDCNENPPGTMSKPEKVDDPRTQAASSLEDKMSQHTDGEKASTSTQNETLVEEKPASSAQEAEVVCSTPVTAKIDSEKPGCSSQKDNLIGSVEPGSSSQRDNLCTKSSMFTMMIHGGDDEESDDELPKELDQGALSRLCVIQGELILREEARAISEITIKMALEEERREIRARRITSSLINSAFSAAVIMTPVKRKKRGLFRRLLGCCFMCCRRRDRD</sequence>
<dbReference type="KEGG" id="cvn:111129581"/>
<keyword evidence="2" id="KW-1185">Reference proteome</keyword>
<dbReference type="GeneID" id="111129581"/>
<organism evidence="2 3">
    <name type="scientific">Crassostrea virginica</name>
    <name type="common">Eastern oyster</name>
    <dbReference type="NCBI Taxonomy" id="6565"/>
    <lineage>
        <taxon>Eukaryota</taxon>
        <taxon>Metazoa</taxon>
        <taxon>Spiralia</taxon>
        <taxon>Lophotrochozoa</taxon>
        <taxon>Mollusca</taxon>
        <taxon>Bivalvia</taxon>
        <taxon>Autobranchia</taxon>
        <taxon>Pteriomorphia</taxon>
        <taxon>Ostreida</taxon>
        <taxon>Ostreoidea</taxon>
        <taxon>Ostreidae</taxon>
        <taxon>Crassostrea</taxon>
    </lineage>
</organism>
<name>A0A8B8DVS9_CRAVI</name>
<dbReference type="Proteomes" id="UP000694844">
    <property type="component" value="Chromosome 4"/>
</dbReference>
<gene>
    <name evidence="3" type="primary">LOC111129581</name>
</gene>
<evidence type="ECO:0000313" key="2">
    <source>
        <dbReference type="Proteomes" id="UP000694844"/>
    </source>
</evidence>
<proteinExistence type="predicted"/>
<evidence type="ECO:0000256" key="1">
    <source>
        <dbReference type="SAM" id="MobiDB-lite"/>
    </source>
</evidence>
<feature type="compositionally biased region" description="Polar residues" evidence="1">
    <location>
        <begin position="94"/>
        <end position="103"/>
    </location>
</feature>
<dbReference type="RefSeq" id="XP_022331743.1">
    <property type="nucleotide sequence ID" value="XM_022476035.1"/>
</dbReference>
<dbReference type="AlphaFoldDB" id="A0A8B8DVS9"/>
<evidence type="ECO:0000313" key="3">
    <source>
        <dbReference type="RefSeq" id="XP_022331743.1"/>
    </source>
</evidence>
<dbReference type="OrthoDB" id="6213235at2759"/>
<feature type="region of interest" description="Disordered" evidence="1">
    <location>
        <begin position="1"/>
        <end position="103"/>
    </location>
</feature>
<protein>
    <submittedName>
        <fullName evidence="3">Uncharacterized protein LOC111129581</fullName>
    </submittedName>
</protein>
<accession>A0A8B8DVS9</accession>
<feature type="compositionally biased region" description="Basic and acidic residues" evidence="1">
    <location>
        <begin position="28"/>
        <end position="40"/>
    </location>
</feature>